<dbReference type="AlphaFoldDB" id="A0A6A5W313"/>
<keyword evidence="3" id="KW-1185">Reference proteome</keyword>
<keyword evidence="1" id="KW-0732">Signal</keyword>
<evidence type="ECO:0000313" key="2">
    <source>
        <dbReference type="EMBL" id="KAF1996233.1"/>
    </source>
</evidence>
<accession>A0A6A5W313</accession>
<feature type="chain" id="PRO_5025555303" evidence="1">
    <location>
        <begin position="19"/>
        <end position="197"/>
    </location>
</feature>
<protein>
    <submittedName>
        <fullName evidence="2">Uncharacterized protein</fullName>
    </submittedName>
</protein>
<dbReference type="OrthoDB" id="3722144at2759"/>
<organism evidence="2 3">
    <name type="scientific">Amniculicola lignicola CBS 123094</name>
    <dbReference type="NCBI Taxonomy" id="1392246"/>
    <lineage>
        <taxon>Eukaryota</taxon>
        <taxon>Fungi</taxon>
        <taxon>Dikarya</taxon>
        <taxon>Ascomycota</taxon>
        <taxon>Pezizomycotina</taxon>
        <taxon>Dothideomycetes</taxon>
        <taxon>Pleosporomycetidae</taxon>
        <taxon>Pleosporales</taxon>
        <taxon>Amniculicolaceae</taxon>
        <taxon>Amniculicola</taxon>
    </lineage>
</organism>
<feature type="signal peptide" evidence="1">
    <location>
        <begin position="1"/>
        <end position="18"/>
    </location>
</feature>
<dbReference type="Proteomes" id="UP000799779">
    <property type="component" value="Unassembled WGS sequence"/>
</dbReference>
<reference evidence="2" key="1">
    <citation type="journal article" date="2020" name="Stud. Mycol.">
        <title>101 Dothideomycetes genomes: a test case for predicting lifestyles and emergence of pathogens.</title>
        <authorList>
            <person name="Haridas S."/>
            <person name="Albert R."/>
            <person name="Binder M."/>
            <person name="Bloem J."/>
            <person name="Labutti K."/>
            <person name="Salamov A."/>
            <person name="Andreopoulos B."/>
            <person name="Baker S."/>
            <person name="Barry K."/>
            <person name="Bills G."/>
            <person name="Bluhm B."/>
            <person name="Cannon C."/>
            <person name="Castanera R."/>
            <person name="Culley D."/>
            <person name="Daum C."/>
            <person name="Ezra D."/>
            <person name="Gonzalez J."/>
            <person name="Henrissat B."/>
            <person name="Kuo A."/>
            <person name="Liang C."/>
            <person name="Lipzen A."/>
            <person name="Lutzoni F."/>
            <person name="Magnuson J."/>
            <person name="Mondo S."/>
            <person name="Nolan M."/>
            <person name="Ohm R."/>
            <person name="Pangilinan J."/>
            <person name="Park H.-J."/>
            <person name="Ramirez L."/>
            <person name="Alfaro M."/>
            <person name="Sun H."/>
            <person name="Tritt A."/>
            <person name="Yoshinaga Y."/>
            <person name="Zwiers L.-H."/>
            <person name="Turgeon B."/>
            <person name="Goodwin S."/>
            <person name="Spatafora J."/>
            <person name="Crous P."/>
            <person name="Grigoriev I."/>
        </authorList>
    </citation>
    <scope>NUCLEOTIDE SEQUENCE</scope>
    <source>
        <strain evidence="2">CBS 123094</strain>
    </source>
</reference>
<gene>
    <name evidence="2" type="ORF">P154DRAFT_623439</name>
</gene>
<name>A0A6A5W313_9PLEO</name>
<evidence type="ECO:0000256" key="1">
    <source>
        <dbReference type="SAM" id="SignalP"/>
    </source>
</evidence>
<dbReference type="EMBL" id="ML977628">
    <property type="protein sequence ID" value="KAF1996233.1"/>
    <property type="molecule type" value="Genomic_DNA"/>
</dbReference>
<evidence type="ECO:0000313" key="3">
    <source>
        <dbReference type="Proteomes" id="UP000799779"/>
    </source>
</evidence>
<sequence length="197" mass="20185">MHALFTLIPALFALQTTALVYPRQDCSDLLEYRNVVVGDAIAGAPTLVGGVECEAGCELANGVAHAETTEVSFSISFSVGLDLGKVFSVGVEAGFSIAWATTDETSSSATVTCEGDGYVCGARVTTSTVFVSGEARLPPGGLGCAGDNDWHPFSVKSTELINDTPHMVFGACVISCDNGDAADICAAANNLPVCPAI</sequence>
<proteinExistence type="predicted"/>